<dbReference type="SUPFAM" id="SSF55729">
    <property type="entry name" value="Acyl-CoA N-acyltransferases (Nat)"/>
    <property type="match status" value="1"/>
</dbReference>
<dbReference type="Gene3D" id="3.40.630.30">
    <property type="match status" value="1"/>
</dbReference>
<dbReference type="HOGENOM" id="CLU_013985_21_1_5"/>
<dbReference type="InterPro" id="IPR000182">
    <property type="entry name" value="GNAT_dom"/>
</dbReference>
<keyword evidence="2" id="KW-0012">Acyltransferase</keyword>
<dbReference type="Proteomes" id="UP000003635">
    <property type="component" value="Unassembled WGS sequence"/>
</dbReference>
<evidence type="ECO:0000259" key="3">
    <source>
        <dbReference type="PROSITE" id="PS51186"/>
    </source>
</evidence>
<protein>
    <recommendedName>
        <fullName evidence="3">N-acetyltransferase domain-containing protein</fullName>
    </recommendedName>
</protein>
<evidence type="ECO:0000313" key="5">
    <source>
        <dbReference type="Proteomes" id="UP000003635"/>
    </source>
</evidence>
<dbReference type="STRING" id="314256.OG2516_05603"/>
<dbReference type="GO" id="GO:0016747">
    <property type="term" value="F:acyltransferase activity, transferring groups other than amino-acyl groups"/>
    <property type="evidence" value="ECO:0007669"/>
    <property type="project" value="InterPro"/>
</dbReference>
<evidence type="ECO:0000256" key="1">
    <source>
        <dbReference type="ARBA" id="ARBA00022679"/>
    </source>
</evidence>
<sequence>MDGVTIRPARPDESDAIAEIARASREHFLPYLPRLHSLEGDKRFYRTRVFAECAVWVAEAGGAPIGFCAFRTDWLEHLYLLPGHTGRSVGSALIENAKARQDRLQLWVFRANTGAIRFYARHGFAVIRETDGAGNEEKTPDVLMEWRRRA</sequence>
<feature type="domain" description="N-acetyltransferase" evidence="3">
    <location>
        <begin position="4"/>
        <end position="149"/>
    </location>
</feature>
<dbReference type="InterPro" id="IPR050832">
    <property type="entry name" value="Bact_Acetyltransf"/>
</dbReference>
<dbReference type="PROSITE" id="PS51186">
    <property type="entry name" value="GNAT"/>
    <property type="match status" value="1"/>
</dbReference>
<accession>Q2CIN1</accession>
<reference evidence="4 5" key="1">
    <citation type="journal article" date="2010" name="J. Bacteriol.">
        <title>Genome sequences of Oceanicola granulosus HTCC2516(T) and Oceanicola batsensis HTCC2597(TDelta).</title>
        <authorList>
            <person name="Thrash J.C."/>
            <person name="Cho J.C."/>
            <person name="Vergin K.L."/>
            <person name="Giovannoni S.J."/>
        </authorList>
    </citation>
    <scope>NUCLEOTIDE SEQUENCE [LARGE SCALE GENOMIC DNA]</scope>
    <source>
        <strain evidence="5">ATCC BAA-861 / DSM 15982 / KCTC 12143 / HTCC2516</strain>
    </source>
</reference>
<evidence type="ECO:0000256" key="2">
    <source>
        <dbReference type="ARBA" id="ARBA00023315"/>
    </source>
</evidence>
<dbReference type="InterPro" id="IPR016181">
    <property type="entry name" value="Acyl_CoA_acyltransferase"/>
</dbReference>
<dbReference type="PANTHER" id="PTHR43877">
    <property type="entry name" value="AMINOALKYLPHOSPHONATE N-ACETYLTRANSFERASE-RELATED-RELATED"/>
    <property type="match status" value="1"/>
</dbReference>
<keyword evidence="1" id="KW-0808">Transferase</keyword>
<gene>
    <name evidence="4" type="ORF">OG2516_05603</name>
</gene>
<name>Q2CIN1_OCEGH</name>
<dbReference type="AlphaFoldDB" id="Q2CIN1"/>
<dbReference type="CDD" id="cd04301">
    <property type="entry name" value="NAT_SF"/>
    <property type="match status" value="1"/>
</dbReference>
<evidence type="ECO:0000313" key="4">
    <source>
        <dbReference type="EMBL" id="EAR52558.1"/>
    </source>
</evidence>
<organism evidence="4 5">
    <name type="scientific">Oceanicola granulosus (strain ATCC BAA-861 / DSM 15982 / KCTC 12143 / HTCC2516)</name>
    <dbReference type="NCBI Taxonomy" id="314256"/>
    <lineage>
        <taxon>Bacteria</taxon>
        <taxon>Pseudomonadati</taxon>
        <taxon>Pseudomonadota</taxon>
        <taxon>Alphaproteobacteria</taxon>
        <taxon>Rhodobacterales</taxon>
        <taxon>Roseobacteraceae</taxon>
        <taxon>Oceanicola</taxon>
    </lineage>
</organism>
<comment type="caution">
    <text evidence="4">The sequence shown here is derived from an EMBL/GenBank/DDBJ whole genome shotgun (WGS) entry which is preliminary data.</text>
</comment>
<dbReference type="eggNOG" id="COG0456">
    <property type="taxonomic scope" value="Bacteria"/>
</dbReference>
<keyword evidence="5" id="KW-1185">Reference proteome</keyword>
<proteinExistence type="predicted"/>
<dbReference type="RefSeq" id="WP_007254648.1">
    <property type="nucleotide sequence ID" value="NZ_CH724107.1"/>
</dbReference>
<dbReference type="EMBL" id="AAOT01000003">
    <property type="protein sequence ID" value="EAR52558.1"/>
    <property type="molecule type" value="Genomic_DNA"/>
</dbReference>
<dbReference type="Pfam" id="PF13508">
    <property type="entry name" value="Acetyltransf_7"/>
    <property type="match status" value="1"/>
</dbReference>